<dbReference type="AlphaFoldDB" id="A0A4Y2PYN8"/>
<proteinExistence type="predicted"/>
<reference evidence="1 2" key="1">
    <citation type="journal article" date="2019" name="Sci. Rep.">
        <title>Orb-weaving spider Araneus ventricosus genome elucidates the spidroin gene catalogue.</title>
        <authorList>
            <person name="Kono N."/>
            <person name="Nakamura H."/>
            <person name="Ohtoshi R."/>
            <person name="Moran D.A.P."/>
            <person name="Shinohara A."/>
            <person name="Yoshida Y."/>
            <person name="Fujiwara M."/>
            <person name="Mori M."/>
            <person name="Tomita M."/>
            <person name="Arakawa K."/>
        </authorList>
    </citation>
    <scope>NUCLEOTIDE SEQUENCE [LARGE SCALE GENOMIC DNA]</scope>
</reference>
<keyword evidence="2" id="KW-1185">Reference proteome</keyword>
<name>A0A4Y2PYN8_ARAVE</name>
<dbReference type="Proteomes" id="UP000499080">
    <property type="component" value="Unassembled WGS sequence"/>
</dbReference>
<evidence type="ECO:0000313" key="2">
    <source>
        <dbReference type="Proteomes" id="UP000499080"/>
    </source>
</evidence>
<evidence type="ECO:0000313" key="1">
    <source>
        <dbReference type="EMBL" id="GBN56294.1"/>
    </source>
</evidence>
<gene>
    <name evidence="1" type="ORF">AVEN_235071_1</name>
</gene>
<sequence>MYITVLNFIKTFFFAIPRFSFLDLGARAVLERQAASDKDASPYSLTASLVCPLVLFLVLDPDIWCSIFCIRHASRIAWVDEPHFALTHHIGCDRCGTLSPTISKLGLGFGFPVMCLF</sequence>
<dbReference type="EMBL" id="BGPR01012491">
    <property type="protein sequence ID" value="GBN56294.1"/>
    <property type="molecule type" value="Genomic_DNA"/>
</dbReference>
<protein>
    <submittedName>
        <fullName evidence="1">Uncharacterized protein</fullName>
    </submittedName>
</protein>
<organism evidence="1 2">
    <name type="scientific">Araneus ventricosus</name>
    <name type="common">Orbweaver spider</name>
    <name type="synonym">Epeira ventricosa</name>
    <dbReference type="NCBI Taxonomy" id="182803"/>
    <lineage>
        <taxon>Eukaryota</taxon>
        <taxon>Metazoa</taxon>
        <taxon>Ecdysozoa</taxon>
        <taxon>Arthropoda</taxon>
        <taxon>Chelicerata</taxon>
        <taxon>Arachnida</taxon>
        <taxon>Araneae</taxon>
        <taxon>Araneomorphae</taxon>
        <taxon>Entelegynae</taxon>
        <taxon>Araneoidea</taxon>
        <taxon>Araneidae</taxon>
        <taxon>Araneus</taxon>
    </lineage>
</organism>
<accession>A0A4Y2PYN8</accession>
<comment type="caution">
    <text evidence="1">The sequence shown here is derived from an EMBL/GenBank/DDBJ whole genome shotgun (WGS) entry which is preliminary data.</text>
</comment>